<dbReference type="GO" id="GO:0005682">
    <property type="term" value="C:U5 snRNP"/>
    <property type="evidence" value="ECO:0007669"/>
    <property type="project" value="EnsemblFungi"/>
</dbReference>
<evidence type="ECO:0000256" key="7">
    <source>
        <dbReference type="ARBA" id="ARBA00022840"/>
    </source>
</evidence>
<dbReference type="InterPro" id="IPR036388">
    <property type="entry name" value="WH-like_DNA-bd_sf"/>
</dbReference>
<dbReference type="GO" id="GO:0003724">
    <property type="term" value="F:RNA helicase activity"/>
    <property type="evidence" value="ECO:0007669"/>
    <property type="project" value="UniProtKB-EC"/>
</dbReference>
<dbReference type="GO" id="GO:0005524">
    <property type="term" value="F:ATP binding"/>
    <property type="evidence" value="ECO:0007669"/>
    <property type="project" value="UniProtKB-KW"/>
</dbReference>
<dbReference type="FunFam" id="1.10.10.10:FF:000024">
    <property type="entry name" value="U5 small nuclear ribonucleoprotein helicase"/>
    <property type="match status" value="1"/>
</dbReference>
<dbReference type="GO" id="GO:0003676">
    <property type="term" value="F:nucleic acid binding"/>
    <property type="evidence" value="ECO:0007669"/>
    <property type="project" value="InterPro"/>
</dbReference>
<evidence type="ECO:0000256" key="3">
    <source>
        <dbReference type="ARBA" id="ARBA00022737"/>
    </source>
</evidence>
<dbReference type="InterPro" id="IPR036390">
    <property type="entry name" value="WH_DNA-bd_sf"/>
</dbReference>
<dbReference type="SUPFAM" id="SSF158702">
    <property type="entry name" value="Sec63 N-terminal domain-like"/>
    <property type="match status" value="2"/>
</dbReference>
<keyword evidence="5" id="KW-0378">Hydrolase</keyword>
<dbReference type="FunFam" id="1.10.3380.10:FF:000001">
    <property type="entry name" value="U5 small nuclear ribonucleoprotein helicase"/>
    <property type="match status" value="1"/>
</dbReference>
<dbReference type="Pfam" id="PF02889">
    <property type="entry name" value="Sec63"/>
    <property type="match status" value="2"/>
</dbReference>
<gene>
    <name evidence="13" type="ORF">SPOG_04943</name>
</gene>
<dbReference type="SMART" id="SM00973">
    <property type="entry name" value="Sec63"/>
    <property type="match status" value="2"/>
</dbReference>
<accession>S9X1H3</accession>
<dbReference type="FunFam" id="1.10.10.10:FF:000012">
    <property type="entry name" value="U5 small nuclear ribonucleoprotein helicase"/>
    <property type="match status" value="1"/>
</dbReference>
<feature type="compositionally biased region" description="Basic and acidic residues" evidence="10">
    <location>
        <begin position="42"/>
        <end position="53"/>
    </location>
</feature>
<feature type="domain" description="Helicase ATP-binding" evidence="11">
    <location>
        <begin position="1374"/>
        <end position="1550"/>
    </location>
</feature>
<feature type="region of interest" description="Disordered" evidence="10">
    <location>
        <begin position="1"/>
        <end position="62"/>
    </location>
</feature>
<dbReference type="GeneID" id="25039256"/>
<dbReference type="FunFam" id="2.60.40.150:FF:000133">
    <property type="entry name" value="Pre-mRNA splicing helicase, putative"/>
    <property type="match status" value="1"/>
</dbReference>
<keyword evidence="8" id="KW-0539">Nucleus</keyword>
<evidence type="ECO:0000256" key="6">
    <source>
        <dbReference type="ARBA" id="ARBA00022806"/>
    </source>
</evidence>
<dbReference type="Pfam" id="PF00270">
    <property type="entry name" value="DEAD"/>
    <property type="match status" value="2"/>
</dbReference>
<dbReference type="FunFam" id="3.40.50.300:FF:000062">
    <property type="entry name" value="U5 small nuclear ribonucleoprotein helicase"/>
    <property type="match status" value="1"/>
</dbReference>
<dbReference type="InterPro" id="IPR050474">
    <property type="entry name" value="Hel308_SKI2-like"/>
</dbReference>
<sequence length="2177" mass="247523">MSSVNSKGGSKDSSKHGSDKDKPRIDTSQYSYNAMSNLVTQPDRRFVSRRDTEPTGEPESLANRVNVSEMGTRARTSKAEALPQGFTQEVQETMVPTTEGYPVKAEKRLPRRKGTTGSTLLGASDTLETLRYQPLTNETRQVYDYILAFVQQYLGDQAPEVLRSASDLVIETIKDDTLADTRKKQQVNEILGVKIPDDRFSQLINLGNRLTDYTREEETAMDERDLYDSGVPVLFNEADEEEEAVEAMEEEEEEEEKAPTEDVRGEEIPTEEQDTEVAIISSDTKKVSEVSKLHPRDIDAFWLQREIAKYYQDAHVCQEKTNLAFDALSSNVDLGELENELMNIFDYEHFSLVQLLTKNRWMIVFCTRLTRAADDKERSTIVEAMQEAGQSWILQALEHNAPIPAEVTPQEAKPVLDGQGFVPAEDVVPKPSAQKITNNVIPKQQVNLENYVFSEGAHLMSNKAVKLPEGSFRRTGKGYEEIHVPAPTKATMSSDERLVSVNELPEWAHGAFPNTPSLNRIQSHLFPIAYGTDENILLCAPTGAGKTNVAMLCILNELQKHLNAETLTFRKNDFKIVYIAPLKALVQEMVNNFSKRLNPYGIQVSELTGDSQLTKQQISETQIIVTTPEKWDIITRKSNDLSYVNLVRLVIIDEVHLLHDERGPVLESIVARTLRHQEESLERIRLVGLSATLPNYKDVSTFLRVNPNKGLFYFDATYRPCPLKQEFIGVTEKKPIKRLQVTNEACYEKTMQQAGKNQVLIFVHSRKETYKTARFIRDKALEEETIGHILRSDAASREILQTEADTTKNEHLKDLLPYGFAIHHAGMRREDRRTAEDLFAEGTIQVLVSTATLAWGVNLPAHTVIIKGTQIYSPEKGIWTELSPQDILQMLGRAGRPQFDTYGEGIIITAHSELQYYLSLMNQQLPIESQLMTRLADCLNAEIAMGSVRSIEDGVEWLGFTYLYVRMLRSPGLYSVGPEYENDKYLIQKRADLVHSAALLLEKCRLLVYSKESGTLTATELGKVAASYYVSHNSMATYNRLLNQSISLIELFRVFSLSDEFKYIPVREEEKVELARLLERVPIPIREGLDDSAAKINALLQSYISRQQLDGFALVVDMVYVTQSAGRIMRAIFEIALRRGWSAVAKMALDTCKMIEKRLWPTMSPLRQFANCPAEVIRRVEKKDFSWYRYFDLDPAELGELIGVPKEGRRVYNMVQSFPRVNIEAHIQPITRSLLGVELSISSQFTWDDSLSGNSEAFWILVEDVNGEKLLHYEQFFLLKKYQEDEHIVNFTVTLTEPLPPNYFISIISDRWLHCNFKVPLSFKRLIMPEKFPAPTPLLDLQNVPVSTLGNPEYISLYSSQFSHFNKLQTQVFSALYKTNDTLFIGAPNGSGKTVCAELALLNHWKNPDAGSAVYLAPIQEIIDQKFEEWKERLGNIGEGKVLFKLTGDRSEDLKLIQVADLIFATPSQWDSLSKRWRTMRSIHKVDMYICDNLQLLGGAHGPLYEVVLSRIRYMSLQLEKHIRIVGLSVSLANARDLGEWLGASPQNIFNFSPKDRPNPLTIHLQSFSINHFPSLMLAMSKPVYRVLVQSISQRKSSLVFTPDRKVARQLALDIVTFSLADEDEYQFSVAETGAIEKVQDVSLRQSLQHGIAFVSEITSAHDKSIVEAMFLHGLIKVLIATHDVIYSLNVKSNVVVVMGTQQYDGKEHRYIDYPISDLLQMLGFTANMRTNVISQAVLLTVNTKKDYYKRFLNEPLPMESHLQVWLHDAFVSEISTQTVENKQDAVDWLTWTYMYRRLVANPTYYGLQDITHESVSEFLSDLVETTMNDLNEARLITVDEEDDSCVPLNLAMIASFYGITYVTMQTFALSLTERTKMKGLLEIVTSAAEYEQLPIRKYEDVILARIHSQLPVRLSSPDYEDPHTKSFILLAAHYSRFELPAELALDQKFVLGKVLNLLSACVDTLSSDGHLTACIRPMEMSQMVTQAVWDRDSPLKQIPYFDDALIKRCNEKGVQDVFDIIDMDDDERMKLLQMDNVHLAKCAEFINKYPDIDINFEVHDPENVHANSPTLLLIQLDREVEEEEEVDITVFAPYFPMKKTEHWWLVVSDDQNLLAIKKVTLGRSLTTKLEFVPPEAGNKSFKLSCFCDSYMGVDYEKEFSCGVLEPLDEEMEDAEE</sequence>
<dbReference type="PIRSF" id="PIRSF039073">
    <property type="entry name" value="BRR2"/>
    <property type="match status" value="1"/>
</dbReference>
<keyword evidence="3" id="KW-0677">Repeat</keyword>
<dbReference type="SMART" id="SM00490">
    <property type="entry name" value="HELICc"/>
    <property type="match status" value="1"/>
</dbReference>
<keyword evidence="14" id="KW-1185">Reference proteome</keyword>
<dbReference type="Gene3D" id="2.60.40.150">
    <property type="entry name" value="C2 domain"/>
    <property type="match status" value="2"/>
</dbReference>
<dbReference type="InterPro" id="IPR048863">
    <property type="entry name" value="BRR2_plug"/>
</dbReference>
<dbReference type="InterPro" id="IPR035892">
    <property type="entry name" value="C2_domain_sf"/>
</dbReference>
<dbReference type="CDD" id="cd18795">
    <property type="entry name" value="SF2_C_Ski2"/>
    <property type="match status" value="1"/>
</dbReference>
<dbReference type="SUPFAM" id="SSF46785">
    <property type="entry name" value="Winged helix' DNA-binding domain"/>
    <property type="match status" value="1"/>
</dbReference>
<dbReference type="InterPro" id="IPR014001">
    <property type="entry name" value="Helicase_ATP-bd"/>
</dbReference>
<dbReference type="InterPro" id="IPR041094">
    <property type="entry name" value="Brr2_helicase_PWI"/>
</dbReference>
<dbReference type="FunFam" id="3.40.50.300:FF:000254">
    <property type="entry name" value="U5 small nuclear ribonucleoprotein helicase"/>
    <property type="match status" value="1"/>
</dbReference>
<dbReference type="PANTHER" id="PTHR47961">
    <property type="entry name" value="DNA POLYMERASE THETA, PUTATIVE (AFU_ORTHOLOGUE AFUA_1G05260)-RELATED"/>
    <property type="match status" value="1"/>
</dbReference>
<dbReference type="Pfam" id="PF18149">
    <property type="entry name" value="Helicase_PWI"/>
    <property type="match status" value="1"/>
</dbReference>
<dbReference type="FunFam" id="1.10.3380.10:FF:000002">
    <property type="entry name" value="Activating signal cointegrator 1 complex subunit 3"/>
    <property type="match status" value="1"/>
</dbReference>
<feature type="compositionally biased region" description="Acidic residues" evidence="10">
    <location>
        <begin position="241"/>
        <end position="256"/>
    </location>
</feature>
<evidence type="ECO:0000256" key="2">
    <source>
        <dbReference type="ARBA" id="ARBA00012552"/>
    </source>
</evidence>
<dbReference type="OMA" id="MNPKEFN"/>
<dbReference type="InterPro" id="IPR027417">
    <property type="entry name" value="P-loop_NTPase"/>
</dbReference>
<dbReference type="FunFam" id="2.60.40.150:FF:000004">
    <property type="entry name" value="RNA helicase, activating signal cointegrator 1"/>
    <property type="match status" value="1"/>
</dbReference>
<dbReference type="FunFam" id="1.10.150.20:FF:000004">
    <property type="entry name" value="U5 small nuclear ribonucleoprotein helicase"/>
    <property type="match status" value="1"/>
</dbReference>
<feature type="compositionally biased region" description="Basic and acidic residues" evidence="10">
    <location>
        <begin position="257"/>
        <end position="267"/>
    </location>
</feature>
<dbReference type="GO" id="GO:0016787">
    <property type="term" value="F:hydrolase activity"/>
    <property type="evidence" value="ECO:0007669"/>
    <property type="project" value="UniProtKB-KW"/>
</dbReference>
<evidence type="ECO:0000259" key="11">
    <source>
        <dbReference type="PROSITE" id="PS51192"/>
    </source>
</evidence>
<dbReference type="GO" id="GO:0003678">
    <property type="term" value="F:DNA helicase activity"/>
    <property type="evidence" value="ECO:0007669"/>
    <property type="project" value="TreeGrafter"/>
</dbReference>
<dbReference type="Pfam" id="PF23445">
    <property type="entry name" value="WHD_SNRNP200"/>
    <property type="match status" value="2"/>
</dbReference>
<protein>
    <recommendedName>
        <fullName evidence="2">RNA helicase</fullName>
        <ecNumber evidence="2">3.6.4.13</ecNumber>
    </recommendedName>
</protein>
<dbReference type="SMART" id="SM00487">
    <property type="entry name" value="DEXDc"/>
    <property type="match status" value="2"/>
</dbReference>
<evidence type="ECO:0000256" key="5">
    <source>
        <dbReference type="ARBA" id="ARBA00022801"/>
    </source>
</evidence>
<dbReference type="Gene3D" id="3.40.50.300">
    <property type="entry name" value="P-loop containing nucleotide triphosphate hydrolases"/>
    <property type="match status" value="4"/>
</dbReference>
<evidence type="ECO:0000259" key="12">
    <source>
        <dbReference type="PROSITE" id="PS51194"/>
    </source>
</evidence>
<dbReference type="CDD" id="cd18019">
    <property type="entry name" value="DEXHc_Brr2_1"/>
    <property type="match status" value="1"/>
</dbReference>
<dbReference type="InterPro" id="IPR001650">
    <property type="entry name" value="Helicase_C-like"/>
</dbReference>
<evidence type="ECO:0000256" key="8">
    <source>
        <dbReference type="ARBA" id="ARBA00023242"/>
    </source>
</evidence>
<dbReference type="CDD" id="cd18021">
    <property type="entry name" value="DEXHc_Brr2_2"/>
    <property type="match status" value="1"/>
</dbReference>
<keyword evidence="7" id="KW-0067">ATP-binding</keyword>
<reference evidence="13 14" key="1">
    <citation type="journal article" date="2011" name="Science">
        <title>Comparative functional genomics of the fission yeasts.</title>
        <authorList>
            <person name="Rhind N."/>
            <person name="Chen Z."/>
            <person name="Yassour M."/>
            <person name="Thompson D.A."/>
            <person name="Haas B.J."/>
            <person name="Habib N."/>
            <person name="Wapinski I."/>
            <person name="Roy S."/>
            <person name="Lin M.F."/>
            <person name="Heiman D.I."/>
            <person name="Young S.K."/>
            <person name="Furuya K."/>
            <person name="Guo Y."/>
            <person name="Pidoux A."/>
            <person name="Chen H.M."/>
            <person name="Robbertse B."/>
            <person name="Goldberg J.M."/>
            <person name="Aoki K."/>
            <person name="Bayne E.H."/>
            <person name="Berlin A.M."/>
            <person name="Desjardins C.A."/>
            <person name="Dobbs E."/>
            <person name="Dukaj L."/>
            <person name="Fan L."/>
            <person name="FitzGerald M.G."/>
            <person name="French C."/>
            <person name="Gujja S."/>
            <person name="Hansen K."/>
            <person name="Keifenheim D."/>
            <person name="Levin J.Z."/>
            <person name="Mosher R.A."/>
            <person name="Mueller C.A."/>
            <person name="Pfiffner J."/>
            <person name="Priest M."/>
            <person name="Russ C."/>
            <person name="Smialowska A."/>
            <person name="Swoboda P."/>
            <person name="Sykes S.M."/>
            <person name="Vaughn M."/>
            <person name="Vengrova S."/>
            <person name="Yoder R."/>
            <person name="Zeng Q."/>
            <person name="Allshire R."/>
            <person name="Baulcombe D."/>
            <person name="Birren B.W."/>
            <person name="Brown W."/>
            <person name="Ekwall K."/>
            <person name="Kellis M."/>
            <person name="Leatherwood J."/>
            <person name="Levin H."/>
            <person name="Margalit H."/>
            <person name="Martienssen R."/>
            <person name="Nieduszynski C.A."/>
            <person name="Spatafora J.W."/>
            <person name="Friedman N."/>
            <person name="Dalgaard J.Z."/>
            <person name="Baumann P."/>
            <person name="Niki H."/>
            <person name="Regev A."/>
            <person name="Nusbaum C."/>
        </authorList>
    </citation>
    <scope>NUCLEOTIDE SEQUENCE [LARGE SCALE GENOMIC DNA]</scope>
    <source>
        <strain evidence="14">OY26 / ATCC MYA-4695 / CBS 11777 / NBRC 106824 / NRRL Y48691</strain>
    </source>
</reference>
<keyword evidence="6" id="KW-0347">Helicase</keyword>
<dbReference type="PROSITE" id="PS51194">
    <property type="entry name" value="HELICASE_CTER"/>
    <property type="match status" value="1"/>
</dbReference>
<dbReference type="GO" id="GO:0071014">
    <property type="term" value="C:post-mRNA release spliceosomal complex"/>
    <property type="evidence" value="ECO:0007669"/>
    <property type="project" value="EnsemblFungi"/>
</dbReference>
<dbReference type="InterPro" id="IPR004179">
    <property type="entry name" value="Sec63-dom"/>
</dbReference>
<dbReference type="SUPFAM" id="SSF81296">
    <property type="entry name" value="E set domains"/>
    <property type="match status" value="1"/>
</dbReference>
<dbReference type="SMART" id="SM00382">
    <property type="entry name" value="AAA"/>
    <property type="match status" value="2"/>
</dbReference>
<dbReference type="STRING" id="653667.S9X1H3"/>
<dbReference type="PROSITE" id="PS51192">
    <property type="entry name" value="HELICASE_ATP_BIND_1"/>
    <property type="match status" value="2"/>
</dbReference>
<dbReference type="Pfam" id="PF00271">
    <property type="entry name" value="Helicase_C"/>
    <property type="match status" value="1"/>
</dbReference>
<dbReference type="OrthoDB" id="5575at2759"/>
<dbReference type="Proteomes" id="UP000015464">
    <property type="component" value="Unassembled WGS sequence"/>
</dbReference>
<feature type="compositionally biased region" description="Polar residues" evidence="10">
    <location>
        <begin position="26"/>
        <end position="40"/>
    </location>
</feature>
<dbReference type="Gene3D" id="1.10.10.10">
    <property type="entry name" value="Winged helix-like DNA-binding domain superfamily/Winged helix DNA-binding domain"/>
    <property type="match status" value="2"/>
</dbReference>
<dbReference type="EC" id="3.6.4.13" evidence="2"/>
<dbReference type="SUPFAM" id="SSF52540">
    <property type="entry name" value="P-loop containing nucleoside triphosphate hydrolases"/>
    <property type="match status" value="3"/>
</dbReference>
<dbReference type="InterPro" id="IPR057842">
    <property type="entry name" value="WH_MER3"/>
</dbReference>
<dbReference type="PANTHER" id="PTHR47961:SF4">
    <property type="entry name" value="ACTIVATING SIGNAL COINTEGRATOR 1 COMPLEX SUBUNIT 3"/>
    <property type="match status" value="1"/>
</dbReference>
<feature type="domain" description="Helicase ATP-binding" evidence="11">
    <location>
        <begin position="527"/>
        <end position="711"/>
    </location>
</feature>
<feature type="region of interest" description="Disordered" evidence="10">
    <location>
        <begin position="241"/>
        <end position="273"/>
    </location>
</feature>
<proteinExistence type="predicted"/>
<comment type="catalytic activity">
    <reaction evidence="9">
        <text>ATP + H2O = ADP + phosphate + H(+)</text>
        <dbReference type="Rhea" id="RHEA:13065"/>
        <dbReference type="ChEBI" id="CHEBI:15377"/>
        <dbReference type="ChEBI" id="CHEBI:15378"/>
        <dbReference type="ChEBI" id="CHEBI:30616"/>
        <dbReference type="ChEBI" id="CHEBI:43474"/>
        <dbReference type="ChEBI" id="CHEBI:456216"/>
        <dbReference type="EC" id="3.6.4.13"/>
    </reaction>
</comment>
<dbReference type="InterPro" id="IPR003593">
    <property type="entry name" value="AAA+_ATPase"/>
</dbReference>
<evidence type="ECO:0000313" key="14">
    <source>
        <dbReference type="Proteomes" id="UP000015464"/>
    </source>
</evidence>
<dbReference type="Gene3D" id="1.10.3380.10">
    <property type="entry name" value="Sec63 N-terminal domain-like domain"/>
    <property type="match status" value="2"/>
</dbReference>
<dbReference type="InterPro" id="IPR014756">
    <property type="entry name" value="Ig_E-set"/>
</dbReference>
<evidence type="ECO:0000256" key="9">
    <source>
        <dbReference type="ARBA" id="ARBA00047984"/>
    </source>
</evidence>
<dbReference type="InterPro" id="IPR011545">
    <property type="entry name" value="DEAD/DEAH_box_helicase_dom"/>
</dbReference>
<evidence type="ECO:0000256" key="4">
    <source>
        <dbReference type="ARBA" id="ARBA00022741"/>
    </source>
</evidence>
<dbReference type="HOGENOM" id="CLU_000335_1_0_1"/>
<dbReference type="RefSeq" id="XP_013024585.1">
    <property type="nucleotide sequence ID" value="XM_013169131.1"/>
</dbReference>
<evidence type="ECO:0000256" key="1">
    <source>
        <dbReference type="ARBA" id="ARBA00004123"/>
    </source>
</evidence>
<dbReference type="Pfam" id="PF21188">
    <property type="entry name" value="BRR2_plug"/>
    <property type="match status" value="1"/>
</dbReference>
<organism evidence="13 14">
    <name type="scientific">Schizosaccharomyces cryophilus (strain OY26 / ATCC MYA-4695 / CBS 11777 / NBRC 106824 / NRRL Y48691)</name>
    <name type="common">Fission yeast</name>
    <dbReference type="NCBI Taxonomy" id="653667"/>
    <lineage>
        <taxon>Eukaryota</taxon>
        <taxon>Fungi</taxon>
        <taxon>Dikarya</taxon>
        <taxon>Ascomycota</taxon>
        <taxon>Taphrinomycotina</taxon>
        <taxon>Schizosaccharomycetes</taxon>
        <taxon>Schizosaccharomycetales</taxon>
        <taxon>Schizosaccharomycetaceae</taxon>
        <taxon>Schizosaccharomyces</taxon>
    </lineage>
</organism>
<feature type="compositionally biased region" description="Basic and acidic residues" evidence="10">
    <location>
        <begin position="9"/>
        <end position="25"/>
    </location>
</feature>
<dbReference type="FunFam" id="3.40.50.300:FF:000102">
    <property type="entry name" value="RNA helicase, activating signal cointegrator 1"/>
    <property type="match status" value="1"/>
</dbReference>
<comment type="subcellular location">
    <subcellularLocation>
        <location evidence="1">Nucleus</location>
    </subcellularLocation>
</comment>
<dbReference type="GO" id="GO:0000712">
    <property type="term" value="P:resolution of meiotic recombination intermediates"/>
    <property type="evidence" value="ECO:0007669"/>
    <property type="project" value="TreeGrafter"/>
</dbReference>
<feature type="domain" description="Helicase C-terminal" evidence="12">
    <location>
        <begin position="722"/>
        <end position="939"/>
    </location>
</feature>
<name>S9X1H3_SCHCR</name>
<dbReference type="EMBL" id="KE546992">
    <property type="protein sequence ID" value="EPY50967.1"/>
    <property type="molecule type" value="Genomic_DNA"/>
</dbReference>
<evidence type="ECO:0000313" key="13">
    <source>
        <dbReference type="EMBL" id="EPY50967.1"/>
    </source>
</evidence>
<evidence type="ECO:0000256" key="10">
    <source>
        <dbReference type="SAM" id="MobiDB-lite"/>
    </source>
</evidence>
<dbReference type="Gene3D" id="1.10.150.20">
    <property type="entry name" value="5' to 3' exonuclease, C-terminal subdomain"/>
    <property type="match status" value="2"/>
</dbReference>
<dbReference type="eggNOG" id="KOG0951">
    <property type="taxonomic scope" value="Eukaryota"/>
</dbReference>
<dbReference type="GO" id="GO:0000393">
    <property type="term" value="P:spliceosomal conformational changes to generate catalytic conformation"/>
    <property type="evidence" value="ECO:0007669"/>
    <property type="project" value="EnsemblFungi"/>
</dbReference>
<keyword evidence="4" id="KW-0547">Nucleotide-binding</keyword>
<dbReference type="FunFam" id="1.10.150.20:FF:000013">
    <property type="entry name" value="U5 small nuclear ribonucleoprotein kDa helicase"/>
    <property type="match status" value="1"/>
</dbReference>